<sequence length="199" mass="22679">MGKKDQQHHHSSHQDKVEAVLNLLRKQAPLTLKQEKFCSIGCVERFLKARGENVKKAAKQLRACLSWRDAISIENLIADEFSTELAEGLAFVSGFDDDSRPVLIFRIKQDYHKFHSQKQFTRLLVFTLEVARQSMAKDVDQFVLLFDAKADNGGQQRAGLEFDLNELSTPEMDLALSESVSEIIYIFAAIYFPLVLPYL</sequence>
<evidence type="ECO:0000259" key="1">
    <source>
        <dbReference type="Pfam" id="PF00650"/>
    </source>
</evidence>
<evidence type="ECO:0000313" key="3">
    <source>
        <dbReference type="EMBL" id="WOH12832.1"/>
    </source>
</evidence>
<keyword evidence="4" id="KW-1185">Reference proteome</keyword>
<protein>
    <recommendedName>
        <fullName evidence="1">CRAL-TRIO domain-containing protein</fullName>
    </recommendedName>
</protein>
<dbReference type="InterPro" id="IPR001251">
    <property type="entry name" value="CRAL-TRIO_dom"/>
</dbReference>
<dbReference type="EMBL" id="CP093350">
    <property type="protein sequence ID" value="WOH12832.1"/>
    <property type="molecule type" value="Genomic_DNA"/>
</dbReference>
<dbReference type="CDD" id="cd00170">
    <property type="entry name" value="SEC14"/>
    <property type="match status" value="1"/>
</dbReference>
<dbReference type="SUPFAM" id="SSF52087">
    <property type="entry name" value="CRAL/TRIO domain"/>
    <property type="match status" value="1"/>
</dbReference>
<feature type="domain" description="CRAL-TRIO" evidence="1">
    <location>
        <begin position="87"/>
        <end position="149"/>
    </location>
</feature>
<dbReference type="PANTHER" id="PTHR47104:SF1">
    <property type="entry name" value="SEC14P-LIKE PHOSPHATIDYLINOSITOL TRANSFER FAMILY PROTEIN"/>
    <property type="match status" value="1"/>
</dbReference>
<dbReference type="Pfam" id="PF00650">
    <property type="entry name" value="CRAL_TRIO"/>
    <property type="match status" value="1"/>
</dbReference>
<dbReference type="Proteomes" id="UP000077755">
    <property type="component" value="Chromosome 8"/>
</dbReference>
<dbReference type="PANTHER" id="PTHR47104">
    <property type="entry name" value="SEC14P-LIKE PHOSPHATIDYLINOSITOL TRANSFER FAMILY PROTEIN"/>
    <property type="match status" value="1"/>
</dbReference>
<accession>A0A175YPT8</accession>
<name>A0A175YPT8_DAUCS</name>
<proteinExistence type="predicted"/>
<dbReference type="SUPFAM" id="SSF46938">
    <property type="entry name" value="CRAL/TRIO N-terminal domain"/>
    <property type="match status" value="1"/>
</dbReference>
<dbReference type="EMBL" id="LNRQ01000008">
    <property type="protein sequence ID" value="KZM85367.1"/>
    <property type="molecule type" value="Genomic_DNA"/>
</dbReference>
<organism evidence="2">
    <name type="scientific">Daucus carota subsp. sativus</name>
    <name type="common">Carrot</name>
    <dbReference type="NCBI Taxonomy" id="79200"/>
    <lineage>
        <taxon>Eukaryota</taxon>
        <taxon>Viridiplantae</taxon>
        <taxon>Streptophyta</taxon>
        <taxon>Embryophyta</taxon>
        <taxon>Tracheophyta</taxon>
        <taxon>Spermatophyta</taxon>
        <taxon>Magnoliopsida</taxon>
        <taxon>eudicotyledons</taxon>
        <taxon>Gunneridae</taxon>
        <taxon>Pentapetalae</taxon>
        <taxon>asterids</taxon>
        <taxon>campanulids</taxon>
        <taxon>Apiales</taxon>
        <taxon>Apiaceae</taxon>
        <taxon>Apioideae</taxon>
        <taxon>Scandiceae</taxon>
        <taxon>Daucinae</taxon>
        <taxon>Daucus</taxon>
        <taxon>Daucus sect. Daucus</taxon>
    </lineage>
</organism>
<dbReference type="Gramene" id="KZM85367">
    <property type="protein sequence ID" value="KZM85367"/>
    <property type="gene ID" value="DCAR_027211"/>
</dbReference>
<reference evidence="3" key="2">
    <citation type="submission" date="2022-03" db="EMBL/GenBank/DDBJ databases">
        <title>Draft title - Genomic analysis of global carrot germplasm unveils the trajectory of domestication and the origin of high carotenoid orange carrot.</title>
        <authorList>
            <person name="Iorizzo M."/>
            <person name="Ellison S."/>
            <person name="Senalik D."/>
            <person name="Macko-Podgorni A."/>
            <person name="Grzebelus D."/>
            <person name="Bostan H."/>
            <person name="Rolling W."/>
            <person name="Curaba J."/>
            <person name="Simon P."/>
        </authorList>
    </citation>
    <scope>NUCLEOTIDE SEQUENCE</scope>
    <source>
        <tissue evidence="3">Leaf</tissue>
    </source>
</reference>
<dbReference type="Gene3D" id="3.40.525.10">
    <property type="entry name" value="CRAL-TRIO lipid binding domain"/>
    <property type="match status" value="1"/>
</dbReference>
<dbReference type="InterPro" id="IPR036865">
    <property type="entry name" value="CRAL-TRIO_dom_sf"/>
</dbReference>
<dbReference type="InterPro" id="IPR036273">
    <property type="entry name" value="CRAL/TRIO_N_dom_sf"/>
</dbReference>
<reference evidence="2" key="1">
    <citation type="journal article" date="2016" name="Nat. Genet.">
        <title>A high-quality carrot genome assembly provides new insights into carotenoid accumulation and asterid genome evolution.</title>
        <authorList>
            <person name="Iorizzo M."/>
            <person name="Ellison S."/>
            <person name="Senalik D."/>
            <person name="Zeng P."/>
            <person name="Satapoomin P."/>
            <person name="Huang J."/>
            <person name="Bowman M."/>
            <person name="Iovene M."/>
            <person name="Sanseverino W."/>
            <person name="Cavagnaro P."/>
            <person name="Yildiz M."/>
            <person name="Macko-Podgorni A."/>
            <person name="Moranska E."/>
            <person name="Grzebelus E."/>
            <person name="Grzebelus D."/>
            <person name="Ashrafi H."/>
            <person name="Zheng Z."/>
            <person name="Cheng S."/>
            <person name="Spooner D."/>
            <person name="Van Deynze A."/>
            <person name="Simon P."/>
        </authorList>
    </citation>
    <scope>NUCLEOTIDE SEQUENCE [LARGE SCALE GENOMIC DNA]</scope>
    <source>
        <tissue evidence="2">Leaf</tissue>
    </source>
</reference>
<dbReference type="OMA" id="IGCVERF"/>
<gene>
    <name evidence="2" type="ORF">DCAR_027211</name>
    <name evidence="3" type="ORF">DCAR_0832341</name>
</gene>
<evidence type="ECO:0000313" key="4">
    <source>
        <dbReference type="Proteomes" id="UP000077755"/>
    </source>
</evidence>
<dbReference type="AlphaFoldDB" id="A0A175YPT8"/>
<evidence type="ECO:0000313" key="2">
    <source>
        <dbReference type="EMBL" id="KZM85367.1"/>
    </source>
</evidence>